<evidence type="ECO:0000313" key="2">
    <source>
        <dbReference type="EMBL" id="MBD1260874.1"/>
    </source>
</evidence>
<reference evidence="2 5" key="2">
    <citation type="submission" date="2020-07" db="EMBL/GenBank/DDBJ databases">
        <title>The draft genome sequence of Maribacter polysiphoniae KCTC 22021.</title>
        <authorList>
            <person name="Mu L."/>
        </authorList>
    </citation>
    <scope>NUCLEOTIDE SEQUENCE [LARGE SCALE GENOMIC DNA]</scope>
    <source>
        <strain evidence="2 5">KCTC 22021</strain>
    </source>
</reference>
<evidence type="ECO:0000313" key="4">
    <source>
        <dbReference type="Proteomes" id="UP000245667"/>
    </source>
</evidence>
<proteinExistence type="predicted"/>
<dbReference type="Proteomes" id="UP000245667">
    <property type="component" value="Unassembled WGS sequence"/>
</dbReference>
<sequence>MTSNYKKIYTGESLVAQQIVTQLRGMGIEAIIKDEAESARLAGFASSMLGQVDLFVNKDEVEKATTVVEAVLKES</sequence>
<dbReference type="OrthoDB" id="1149279at2"/>
<name>A0A316E2W0_9FLAO</name>
<reference evidence="3 4" key="1">
    <citation type="submission" date="2018-05" db="EMBL/GenBank/DDBJ databases">
        <title>Genomic Encyclopedia of Archaeal and Bacterial Type Strains, Phase II (KMG-II): from individual species to whole genera.</title>
        <authorList>
            <person name="Goeker M."/>
        </authorList>
    </citation>
    <scope>NUCLEOTIDE SEQUENCE [LARGE SCALE GENOMIC DNA]</scope>
    <source>
        <strain evidence="3 4">DSM 23514</strain>
    </source>
</reference>
<dbReference type="AlphaFoldDB" id="A0A316E2W0"/>
<evidence type="ECO:0000259" key="1">
    <source>
        <dbReference type="Pfam" id="PF09413"/>
    </source>
</evidence>
<comment type="caution">
    <text evidence="3">The sequence shown here is derived from an EMBL/GenBank/DDBJ whole genome shotgun (WGS) entry which is preliminary data.</text>
</comment>
<accession>A0A316E2W0</accession>
<gene>
    <name evidence="2" type="ORF">HZY62_09775</name>
    <name evidence="3" type="ORF">LX92_01574</name>
</gene>
<evidence type="ECO:0000313" key="5">
    <source>
        <dbReference type="Proteomes" id="UP000651837"/>
    </source>
</evidence>
<dbReference type="RefSeq" id="WP_109649753.1">
    <property type="nucleotide sequence ID" value="NZ_CAJQNU010000077.1"/>
</dbReference>
<organism evidence="3 4">
    <name type="scientific">Maribacter polysiphoniae</name>
    <dbReference type="NCBI Taxonomy" id="429344"/>
    <lineage>
        <taxon>Bacteria</taxon>
        <taxon>Pseudomonadati</taxon>
        <taxon>Bacteroidota</taxon>
        <taxon>Flavobacteriia</taxon>
        <taxon>Flavobacteriales</taxon>
        <taxon>Flavobacteriaceae</taxon>
        <taxon>Maribacter</taxon>
    </lineage>
</organism>
<keyword evidence="5" id="KW-1185">Reference proteome</keyword>
<evidence type="ECO:0000313" key="3">
    <source>
        <dbReference type="EMBL" id="PWK23988.1"/>
    </source>
</evidence>
<dbReference type="Proteomes" id="UP000651837">
    <property type="component" value="Unassembled WGS sequence"/>
</dbReference>
<dbReference type="EMBL" id="JACWLN010000003">
    <property type="protein sequence ID" value="MBD1260874.1"/>
    <property type="molecule type" value="Genomic_DNA"/>
</dbReference>
<dbReference type="InterPro" id="IPR018551">
    <property type="entry name" value="DUF2007"/>
</dbReference>
<dbReference type="EMBL" id="QGGQ01000003">
    <property type="protein sequence ID" value="PWK23988.1"/>
    <property type="molecule type" value="Genomic_DNA"/>
</dbReference>
<protein>
    <submittedName>
        <fullName evidence="2">DUF2007 domain-containing protein</fullName>
    </submittedName>
    <submittedName>
        <fullName evidence="3">Putative signal transducing protein</fullName>
    </submittedName>
</protein>
<dbReference type="Pfam" id="PF09413">
    <property type="entry name" value="DUF2007"/>
    <property type="match status" value="1"/>
</dbReference>
<feature type="domain" description="DUF2007" evidence="1">
    <location>
        <begin position="6"/>
        <end position="70"/>
    </location>
</feature>